<keyword evidence="1" id="KW-1133">Transmembrane helix</keyword>
<organism evidence="2 3">
    <name type="scientific">Zeaxanthinibacter enoshimensis</name>
    <dbReference type="NCBI Taxonomy" id="392009"/>
    <lineage>
        <taxon>Bacteria</taxon>
        <taxon>Pseudomonadati</taxon>
        <taxon>Bacteroidota</taxon>
        <taxon>Flavobacteriia</taxon>
        <taxon>Flavobacteriales</taxon>
        <taxon>Flavobacteriaceae</taxon>
        <taxon>Zeaxanthinibacter</taxon>
    </lineage>
</organism>
<reference evidence="2 3" key="1">
    <citation type="submission" date="2019-03" db="EMBL/GenBank/DDBJ databases">
        <title>Genomic Encyclopedia of Archaeal and Bacterial Type Strains, Phase II (KMG-II): from individual species to whole genera.</title>
        <authorList>
            <person name="Goeker M."/>
        </authorList>
    </citation>
    <scope>NUCLEOTIDE SEQUENCE [LARGE SCALE GENOMIC DNA]</scope>
    <source>
        <strain evidence="2 3">DSM 18435</strain>
    </source>
</reference>
<name>A0A4R6TPC2_9FLAO</name>
<gene>
    <name evidence="2" type="ORF">CLV82_2173</name>
</gene>
<protein>
    <submittedName>
        <fullName evidence="2">Uncharacterized protein</fullName>
    </submittedName>
</protein>
<dbReference type="AlphaFoldDB" id="A0A4R6TPC2"/>
<dbReference type="EMBL" id="SNYI01000002">
    <property type="protein sequence ID" value="TDQ31465.1"/>
    <property type="molecule type" value="Genomic_DNA"/>
</dbReference>
<feature type="transmembrane region" description="Helical" evidence="1">
    <location>
        <begin position="281"/>
        <end position="299"/>
    </location>
</feature>
<feature type="transmembrane region" description="Helical" evidence="1">
    <location>
        <begin position="108"/>
        <end position="126"/>
    </location>
</feature>
<feature type="transmembrane region" description="Helical" evidence="1">
    <location>
        <begin position="12"/>
        <end position="32"/>
    </location>
</feature>
<feature type="transmembrane region" description="Helical" evidence="1">
    <location>
        <begin position="54"/>
        <end position="75"/>
    </location>
</feature>
<evidence type="ECO:0000313" key="3">
    <source>
        <dbReference type="Proteomes" id="UP000295468"/>
    </source>
</evidence>
<accession>A0A4R6TPC2</accession>
<dbReference type="Proteomes" id="UP000295468">
    <property type="component" value="Unassembled WGS sequence"/>
</dbReference>
<evidence type="ECO:0000313" key="2">
    <source>
        <dbReference type="EMBL" id="TDQ31465.1"/>
    </source>
</evidence>
<comment type="caution">
    <text evidence="2">The sequence shown here is derived from an EMBL/GenBank/DDBJ whole genome shotgun (WGS) entry which is preliminary data.</text>
</comment>
<proteinExistence type="predicted"/>
<evidence type="ECO:0000256" key="1">
    <source>
        <dbReference type="SAM" id="Phobius"/>
    </source>
</evidence>
<keyword evidence="1" id="KW-0812">Transmembrane</keyword>
<sequence length="401" mass="47668">MLLFHKPKVRVEFFTALAIVFIPFLIFIHLAFSEKSTLNILGWQFEHGFGSNELFIWMILLKLIPIIMLSIWFVTNYFKWRYFTLIPIILFSDSLIRYNLFAFIQNDLLSVILSLFINSIIIYVLFRLNQSYLSNINEVFDRTSLQKLIINDSKKFYEGLLDTLREEKKFQSMRKIDDYKNRLVFTRGMISERLLAGSIGRPSVSRITKLIAISILLILPIIYNLHRFIPSGTTTLNLYLVEIGTFDFPDINTMVWLVMLNLVYILPLFIWFITCPYWWRYAILAPIILSTFQLWELFYEIDIYEWRNLNTIPYLLIIISILVYASEKVKYEVKLSEIQNELDIELTNLIKFLSEDSTLTTVRNKLDRIRDKENLNEADKLEELIRLREQILTVIRQKEGE</sequence>
<feature type="transmembrane region" description="Helical" evidence="1">
    <location>
        <begin position="210"/>
        <end position="229"/>
    </location>
</feature>
<feature type="transmembrane region" description="Helical" evidence="1">
    <location>
        <begin position="82"/>
        <end position="102"/>
    </location>
</feature>
<feature type="transmembrane region" description="Helical" evidence="1">
    <location>
        <begin position="311"/>
        <end position="326"/>
    </location>
</feature>
<keyword evidence="1" id="KW-0472">Membrane</keyword>
<keyword evidence="3" id="KW-1185">Reference proteome</keyword>
<feature type="transmembrane region" description="Helical" evidence="1">
    <location>
        <begin position="254"/>
        <end position="274"/>
    </location>
</feature>